<comment type="caution">
    <text evidence="3">The sequence shown here is derived from an EMBL/GenBank/DDBJ whole genome shotgun (WGS) entry which is preliminary data.</text>
</comment>
<evidence type="ECO:0000313" key="4">
    <source>
        <dbReference type="Proteomes" id="UP001390339"/>
    </source>
</evidence>
<dbReference type="Proteomes" id="UP001390339">
    <property type="component" value="Unassembled WGS sequence"/>
</dbReference>
<keyword evidence="2" id="KW-0472">Membrane</keyword>
<feature type="region of interest" description="Disordered" evidence="1">
    <location>
        <begin position="102"/>
        <end position="174"/>
    </location>
</feature>
<keyword evidence="2" id="KW-0812">Transmembrane</keyword>
<feature type="region of interest" description="Disordered" evidence="1">
    <location>
        <begin position="45"/>
        <end position="67"/>
    </location>
</feature>
<evidence type="ECO:0000256" key="2">
    <source>
        <dbReference type="SAM" id="Phobius"/>
    </source>
</evidence>
<feature type="compositionally biased region" description="Basic and acidic residues" evidence="1">
    <location>
        <begin position="52"/>
        <end position="63"/>
    </location>
</feature>
<evidence type="ECO:0000256" key="1">
    <source>
        <dbReference type="SAM" id="MobiDB-lite"/>
    </source>
</evidence>
<reference evidence="3 4" key="1">
    <citation type="journal article" date="2024" name="IMA Fungus">
        <title>Apiospora arundinis, a panoply of carbohydrate-active enzymes and secondary metabolites.</title>
        <authorList>
            <person name="Sorensen T."/>
            <person name="Petersen C."/>
            <person name="Muurmann A.T."/>
            <person name="Christiansen J.V."/>
            <person name="Brundto M.L."/>
            <person name="Overgaard C.K."/>
            <person name="Boysen A.T."/>
            <person name="Wollenberg R.D."/>
            <person name="Larsen T.O."/>
            <person name="Sorensen J.L."/>
            <person name="Nielsen K.L."/>
            <person name="Sondergaard T.E."/>
        </authorList>
    </citation>
    <scope>NUCLEOTIDE SEQUENCE [LARGE SCALE GENOMIC DNA]</scope>
    <source>
        <strain evidence="3 4">AAU 773</strain>
    </source>
</reference>
<feature type="transmembrane region" description="Helical" evidence="2">
    <location>
        <begin position="71"/>
        <end position="93"/>
    </location>
</feature>
<keyword evidence="2" id="KW-1133">Transmembrane helix</keyword>
<sequence length="284" mass="30350">MAPEPVERDRIEGNQLAEHAHMRIGDTITNTVHYHGAHWRRSYYRRSNSPDTLDKEGQQQKEQQRKRKQRWYIAVGVVFVVTGIVVAIALPLVRSSQVSSQFPATLTPTSPLPSSGTLPISSTRRAHDETWPSTPASSTKNDGILQGIPSPTPFPSAAANTPIRTTATPGSINPNLPPLAKAVVTTATDDQGKLVTGFAPGQRCTADAQCLAPNFCYTETHTPTSTTCCASHISGCPGAPCRDLNDCLDPFPCHTPASGSGATCCGYPPWTWMGSNCVATIKGG</sequence>
<organism evidence="3 4">
    <name type="scientific">Apiospora arundinis</name>
    <dbReference type="NCBI Taxonomy" id="335852"/>
    <lineage>
        <taxon>Eukaryota</taxon>
        <taxon>Fungi</taxon>
        <taxon>Dikarya</taxon>
        <taxon>Ascomycota</taxon>
        <taxon>Pezizomycotina</taxon>
        <taxon>Sordariomycetes</taxon>
        <taxon>Xylariomycetidae</taxon>
        <taxon>Amphisphaeriales</taxon>
        <taxon>Apiosporaceae</taxon>
        <taxon>Apiospora</taxon>
    </lineage>
</organism>
<feature type="compositionally biased region" description="Low complexity" evidence="1">
    <location>
        <begin position="103"/>
        <end position="123"/>
    </location>
</feature>
<keyword evidence="4" id="KW-1185">Reference proteome</keyword>
<accession>A0ABR2IUK6</accession>
<protein>
    <submittedName>
        <fullName evidence="3">Uncharacterized protein</fullName>
    </submittedName>
</protein>
<proteinExistence type="predicted"/>
<feature type="compositionally biased region" description="Polar residues" evidence="1">
    <location>
        <begin position="131"/>
        <end position="141"/>
    </location>
</feature>
<gene>
    <name evidence="3" type="ORF">PGQ11_007098</name>
</gene>
<dbReference type="EMBL" id="JAPCWZ010000004">
    <property type="protein sequence ID" value="KAK8868520.1"/>
    <property type="molecule type" value="Genomic_DNA"/>
</dbReference>
<feature type="compositionally biased region" description="Polar residues" evidence="1">
    <location>
        <begin position="158"/>
        <end position="174"/>
    </location>
</feature>
<evidence type="ECO:0000313" key="3">
    <source>
        <dbReference type="EMBL" id="KAK8868520.1"/>
    </source>
</evidence>
<name>A0ABR2IUK6_9PEZI</name>